<evidence type="ECO:0000313" key="2">
    <source>
        <dbReference type="EMBL" id="RAI85994.1"/>
    </source>
</evidence>
<gene>
    <name evidence="2" type="ORF">LV83_03438</name>
</gene>
<dbReference type="RefSeq" id="WP_111612763.1">
    <property type="nucleotide sequence ID" value="NZ_QLLK01000011.1"/>
</dbReference>
<organism evidence="2 3">
    <name type="scientific">Algoriphagus yeomjeoni</name>
    <dbReference type="NCBI Taxonomy" id="291403"/>
    <lineage>
        <taxon>Bacteria</taxon>
        <taxon>Pseudomonadati</taxon>
        <taxon>Bacteroidota</taxon>
        <taxon>Cytophagia</taxon>
        <taxon>Cytophagales</taxon>
        <taxon>Cyclobacteriaceae</taxon>
        <taxon>Algoriphagus</taxon>
    </lineage>
</organism>
<feature type="signal peptide" evidence="1">
    <location>
        <begin position="1"/>
        <end position="20"/>
    </location>
</feature>
<name>A0A327P4I3_9BACT</name>
<proteinExistence type="predicted"/>
<dbReference type="EMBL" id="QLLK01000011">
    <property type="protein sequence ID" value="RAI85994.1"/>
    <property type="molecule type" value="Genomic_DNA"/>
</dbReference>
<comment type="caution">
    <text evidence="2">The sequence shown here is derived from an EMBL/GenBank/DDBJ whole genome shotgun (WGS) entry which is preliminary data.</text>
</comment>
<accession>A0A327P4I3</accession>
<reference evidence="2 3" key="1">
    <citation type="submission" date="2018-06" db="EMBL/GenBank/DDBJ databases">
        <title>Genomic Encyclopedia of Archaeal and Bacterial Type Strains, Phase II (KMG-II): from individual species to whole genera.</title>
        <authorList>
            <person name="Goeker M."/>
        </authorList>
    </citation>
    <scope>NUCLEOTIDE SEQUENCE [LARGE SCALE GENOMIC DNA]</scope>
    <source>
        <strain evidence="2 3">DSM 23446</strain>
    </source>
</reference>
<dbReference type="Proteomes" id="UP000249610">
    <property type="component" value="Unassembled WGS sequence"/>
</dbReference>
<evidence type="ECO:0000256" key="1">
    <source>
        <dbReference type="SAM" id="SignalP"/>
    </source>
</evidence>
<protein>
    <submittedName>
        <fullName evidence="2">Uncharacterized protein</fullName>
    </submittedName>
</protein>
<keyword evidence="1" id="KW-0732">Signal</keyword>
<sequence>MKKFLSLISCFIFISLVAIAQQDELLFDSDEILEVSMKFSVKKLRNETNDSTLLDSYLIYKNTDGSQDTLDVGLRVRGNFRRENCFYPPVRMRLKKREGKGNIFDGSRNLKIVFPCATNKNADSFIVKEYLCYQLYEEVSQYTFKTRMIRVNFQNEDDKKGRTEQFLGFLIEDDDKVAERFDAEVLENKKVAGTFLEDTAAVRHDLFQYMIGNTDWSSLYQHNMKILKLDSKTAIPLAYDFDMTGMVKPPYAQVSSLVDIDDVSQRLYRGFCRDEALMKTIRDEFLSKEQLLFDHIQQLAHLVPDQEVKNMTTYLKEFFVVLKDDRLFEINILSACRTSE</sequence>
<evidence type="ECO:0000313" key="3">
    <source>
        <dbReference type="Proteomes" id="UP000249610"/>
    </source>
</evidence>
<dbReference type="AlphaFoldDB" id="A0A327P4I3"/>
<feature type="chain" id="PRO_5016320056" evidence="1">
    <location>
        <begin position="21"/>
        <end position="340"/>
    </location>
</feature>
<dbReference type="OrthoDB" id="662693at2"/>
<keyword evidence="3" id="KW-1185">Reference proteome</keyword>